<name>A0ABP1E482_9APHY</name>
<protein>
    <recommendedName>
        <fullName evidence="1">DUF6924 domain-containing protein</fullName>
    </recommendedName>
</protein>
<evidence type="ECO:0000259" key="1">
    <source>
        <dbReference type="Pfam" id="PF21962"/>
    </source>
</evidence>
<dbReference type="Pfam" id="PF21962">
    <property type="entry name" value="DUF6924"/>
    <property type="match status" value="1"/>
</dbReference>
<dbReference type="Proteomes" id="UP001497453">
    <property type="component" value="Chromosome 8"/>
</dbReference>
<gene>
    <name evidence="2" type="ORF">GFSPODELE1_LOCUS9913</name>
</gene>
<proteinExistence type="predicted"/>
<accession>A0ABP1E482</accession>
<organism evidence="2 3">
    <name type="scientific">Somion occarium</name>
    <dbReference type="NCBI Taxonomy" id="3059160"/>
    <lineage>
        <taxon>Eukaryota</taxon>
        <taxon>Fungi</taxon>
        <taxon>Dikarya</taxon>
        <taxon>Basidiomycota</taxon>
        <taxon>Agaricomycotina</taxon>
        <taxon>Agaricomycetes</taxon>
        <taxon>Polyporales</taxon>
        <taxon>Cerrenaceae</taxon>
        <taxon>Somion</taxon>
    </lineage>
</organism>
<feature type="domain" description="DUF6924" evidence="1">
    <location>
        <begin position="77"/>
        <end position="179"/>
    </location>
</feature>
<dbReference type="InterPro" id="IPR053832">
    <property type="entry name" value="DUF6924"/>
</dbReference>
<reference evidence="3" key="1">
    <citation type="submission" date="2024-04" db="EMBL/GenBank/DDBJ databases">
        <authorList>
            <person name="Shaw F."/>
            <person name="Minotto A."/>
        </authorList>
    </citation>
    <scope>NUCLEOTIDE SEQUENCE [LARGE SCALE GENOMIC DNA]</scope>
</reference>
<sequence length="195" mass="21724">MTTTLILPPVATGTNDLFPLTDPNESSQVNTNIDREQLPNVATYISSSNITPDLYKELQHIFNTYKVFPEIDAMEGYIAPAPDSSWAIGLNPLGIFARHQEENVSRYLYDPVVILDEQTARDMSVVIVSGVINEQEQEEAKMLRIAPQMVQVVASNLEIANQALDDFIETADSDGIWRGWAEFRVEAISGPKARL</sequence>
<evidence type="ECO:0000313" key="2">
    <source>
        <dbReference type="EMBL" id="CAL1714750.1"/>
    </source>
</evidence>
<evidence type="ECO:0000313" key="3">
    <source>
        <dbReference type="Proteomes" id="UP001497453"/>
    </source>
</evidence>
<keyword evidence="3" id="KW-1185">Reference proteome</keyword>
<dbReference type="EMBL" id="OZ037951">
    <property type="protein sequence ID" value="CAL1714750.1"/>
    <property type="molecule type" value="Genomic_DNA"/>
</dbReference>